<reference evidence="11 12" key="1">
    <citation type="journal article" date="2020" name="ISME J.">
        <title>Uncovering the hidden diversity of litter-decomposition mechanisms in mushroom-forming fungi.</title>
        <authorList>
            <person name="Floudas D."/>
            <person name="Bentzer J."/>
            <person name="Ahren D."/>
            <person name="Johansson T."/>
            <person name="Persson P."/>
            <person name="Tunlid A."/>
        </authorList>
    </citation>
    <scope>NUCLEOTIDE SEQUENCE [LARGE SCALE GENOMIC DNA]</scope>
    <source>
        <strain evidence="11 12">CBS 406.79</strain>
    </source>
</reference>
<dbReference type="AlphaFoldDB" id="A0A8H5H6V4"/>
<keyword evidence="5" id="KW-1015">Disulfide bond</keyword>
<keyword evidence="12" id="KW-1185">Reference proteome</keyword>
<dbReference type="PROSITE" id="PS00079">
    <property type="entry name" value="MULTICOPPER_OXIDASE1"/>
    <property type="match status" value="2"/>
</dbReference>
<dbReference type="InterPro" id="IPR001117">
    <property type="entry name" value="Cu-oxidase_2nd"/>
</dbReference>
<keyword evidence="6" id="KW-0325">Glycoprotein</keyword>
<evidence type="ECO:0000259" key="9">
    <source>
        <dbReference type="Pfam" id="PF07731"/>
    </source>
</evidence>
<comment type="similarity">
    <text evidence="1">Belongs to the multicopper oxidase family.</text>
</comment>
<dbReference type="GO" id="GO:0005507">
    <property type="term" value="F:copper ion binding"/>
    <property type="evidence" value="ECO:0007669"/>
    <property type="project" value="InterPro"/>
</dbReference>
<sequence length="610" mass="66411">MVESSGSSFPMARLQSLLSFVLLAFTVRTYASIGPTADLVIANGVVSPDGFSRSAVLAGGNTIGPLIVGNKGDNLKLNVINQLNDSTMLQSTSIHWHGFFQAHTNWADGPSFVNQCPIPHGTSFLYDFSVSEQAGTFWYHSHLSTQYCDGLRGAIVIYDPEDPYKDMYDVDDESTVITLADWYHEKAKTLVAPTPDSTLINGLGRWKNGGATELAVINVAQGKRYRMRLVNTACEPDYIFSIDKHDITVIEADGINHDPVPADGVHIFIGQRYSFILEANQPVDNYWIHADPSKGDNGFNNGINSAILRYAGAEIAEPSGTAEDPQNVLNEADLHPRENPGAPGQPTRGGVDYALNLQISTSGGHFALNGVQYESPTLPVLLQILSGTRTAESLLPQGSVYELPVNSSIEISFTGGGVGGFQHPMHLHGHAFDVVRVAGSDTYNYVNPVRRDVVSSGGGGDNVTIRFFTDNAGPWFLHCHIDWHLEVGLAVVLAEAPQEWEQWIEPTVPVLHADGIKVHRPDTLAAPASKLEVLQNSQRGGPGFGRRQVPSFSSSGTGALYSMFLVILGELPRRRDNPVKQPITVYILIRNANQNVKATRANERNHDLPF</sequence>
<feature type="domain" description="Plastocyanin-like" evidence="8">
    <location>
        <begin position="173"/>
        <end position="313"/>
    </location>
</feature>
<dbReference type="PROSITE" id="PS00080">
    <property type="entry name" value="MULTICOPPER_OXIDASE2"/>
    <property type="match status" value="1"/>
</dbReference>
<dbReference type="Proteomes" id="UP000518752">
    <property type="component" value="Unassembled WGS sequence"/>
</dbReference>
<dbReference type="Pfam" id="PF00394">
    <property type="entry name" value="Cu-oxidase"/>
    <property type="match status" value="1"/>
</dbReference>
<keyword evidence="7" id="KW-0732">Signal</keyword>
<proteinExistence type="inferred from homology"/>
<evidence type="ECO:0000256" key="5">
    <source>
        <dbReference type="ARBA" id="ARBA00023157"/>
    </source>
</evidence>
<dbReference type="SUPFAM" id="SSF49503">
    <property type="entry name" value="Cupredoxins"/>
    <property type="match status" value="3"/>
</dbReference>
<evidence type="ECO:0000259" key="10">
    <source>
        <dbReference type="Pfam" id="PF07732"/>
    </source>
</evidence>
<dbReference type="InterPro" id="IPR011706">
    <property type="entry name" value="Cu-oxidase_C"/>
</dbReference>
<evidence type="ECO:0000256" key="3">
    <source>
        <dbReference type="ARBA" id="ARBA00023002"/>
    </source>
</evidence>
<feature type="signal peptide" evidence="7">
    <location>
        <begin position="1"/>
        <end position="31"/>
    </location>
</feature>
<dbReference type="InterPro" id="IPR045087">
    <property type="entry name" value="Cu-oxidase_fam"/>
</dbReference>
<dbReference type="InterPro" id="IPR002355">
    <property type="entry name" value="Cu_oxidase_Cu_BS"/>
</dbReference>
<evidence type="ECO:0000256" key="6">
    <source>
        <dbReference type="ARBA" id="ARBA00023180"/>
    </source>
</evidence>
<name>A0A8H5H6V4_9AGAR</name>
<feature type="domain" description="Plastocyanin-like" evidence="10">
    <location>
        <begin position="43"/>
        <end position="161"/>
    </location>
</feature>
<keyword evidence="4" id="KW-0186">Copper</keyword>
<evidence type="ECO:0000313" key="11">
    <source>
        <dbReference type="EMBL" id="KAF5378046.1"/>
    </source>
</evidence>
<dbReference type="Pfam" id="PF07732">
    <property type="entry name" value="Cu-oxidase_3"/>
    <property type="match status" value="1"/>
</dbReference>
<dbReference type="FunFam" id="2.60.40.420:FF:000045">
    <property type="entry name" value="Laccase 2"/>
    <property type="match status" value="1"/>
</dbReference>
<evidence type="ECO:0000313" key="12">
    <source>
        <dbReference type="Proteomes" id="UP000518752"/>
    </source>
</evidence>
<evidence type="ECO:0000256" key="7">
    <source>
        <dbReference type="SAM" id="SignalP"/>
    </source>
</evidence>
<protein>
    <recommendedName>
        <fullName evidence="13">Laccase</fullName>
    </recommendedName>
</protein>
<dbReference type="CDD" id="cd13903">
    <property type="entry name" value="CuRO_3_Tv-LCC_like"/>
    <property type="match status" value="1"/>
</dbReference>
<feature type="domain" description="Plastocyanin-like" evidence="9">
    <location>
        <begin position="375"/>
        <end position="498"/>
    </location>
</feature>
<keyword evidence="3" id="KW-0560">Oxidoreductase</keyword>
<feature type="chain" id="PRO_5034932235" description="Laccase" evidence="7">
    <location>
        <begin position="32"/>
        <end position="610"/>
    </location>
</feature>
<dbReference type="Pfam" id="PF07731">
    <property type="entry name" value="Cu-oxidase_2"/>
    <property type="match status" value="1"/>
</dbReference>
<evidence type="ECO:0008006" key="13">
    <source>
        <dbReference type="Google" id="ProtNLM"/>
    </source>
</evidence>
<dbReference type="CDD" id="cd13856">
    <property type="entry name" value="CuRO_1_Tv-LCC_like"/>
    <property type="match status" value="1"/>
</dbReference>
<evidence type="ECO:0000256" key="4">
    <source>
        <dbReference type="ARBA" id="ARBA00023008"/>
    </source>
</evidence>
<dbReference type="OrthoDB" id="2121828at2759"/>
<dbReference type="PANTHER" id="PTHR11709:SF511">
    <property type="entry name" value="LACCASE"/>
    <property type="match status" value="1"/>
</dbReference>
<evidence type="ECO:0000259" key="8">
    <source>
        <dbReference type="Pfam" id="PF00394"/>
    </source>
</evidence>
<dbReference type="InterPro" id="IPR008972">
    <property type="entry name" value="Cupredoxin"/>
</dbReference>
<dbReference type="InterPro" id="IPR033138">
    <property type="entry name" value="Cu_oxidase_CS"/>
</dbReference>
<dbReference type="InterPro" id="IPR011707">
    <property type="entry name" value="Cu-oxidase-like_N"/>
</dbReference>
<dbReference type="GO" id="GO:0016491">
    <property type="term" value="F:oxidoreductase activity"/>
    <property type="evidence" value="ECO:0007669"/>
    <property type="project" value="UniProtKB-KW"/>
</dbReference>
<dbReference type="Gene3D" id="2.60.40.420">
    <property type="entry name" value="Cupredoxins - blue copper proteins"/>
    <property type="match status" value="3"/>
</dbReference>
<accession>A0A8H5H6V4</accession>
<dbReference type="EMBL" id="JAACJN010000079">
    <property type="protein sequence ID" value="KAF5378046.1"/>
    <property type="molecule type" value="Genomic_DNA"/>
</dbReference>
<keyword evidence="2" id="KW-0479">Metal-binding</keyword>
<evidence type="ECO:0000256" key="1">
    <source>
        <dbReference type="ARBA" id="ARBA00010609"/>
    </source>
</evidence>
<dbReference type="PANTHER" id="PTHR11709">
    <property type="entry name" value="MULTI-COPPER OXIDASE"/>
    <property type="match status" value="1"/>
</dbReference>
<organism evidence="11 12">
    <name type="scientific">Collybiopsis confluens</name>
    <dbReference type="NCBI Taxonomy" id="2823264"/>
    <lineage>
        <taxon>Eukaryota</taxon>
        <taxon>Fungi</taxon>
        <taxon>Dikarya</taxon>
        <taxon>Basidiomycota</taxon>
        <taxon>Agaricomycotina</taxon>
        <taxon>Agaricomycetes</taxon>
        <taxon>Agaricomycetidae</taxon>
        <taxon>Agaricales</taxon>
        <taxon>Marasmiineae</taxon>
        <taxon>Omphalotaceae</taxon>
        <taxon>Collybiopsis</taxon>
    </lineage>
</organism>
<evidence type="ECO:0000256" key="2">
    <source>
        <dbReference type="ARBA" id="ARBA00022723"/>
    </source>
</evidence>
<comment type="caution">
    <text evidence="11">The sequence shown here is derived from an EMBL/GenBank/DDBJ whole genome shotgun (WGS) entry which is preliminary data.</text>
</comment>
<gene>
    <name evidence="11" type="ORF">D9757_011515</name>
</gene>